<dbReference type="InterPro" id="IPR014244">
    <property type="entry name" value="RNA_pol_sigma-I"/>
</dbReference>
<dbReference type="OrthoDB" id="3190733at2"/>
<comment type="subunit">
    <text evidence="6">Interacts with RsgI.</text>
</comment>
<evidence type="ECO:0000313" key="8">
    <source>
        <dbReference type="Proteomes" id="UP000181899"/>
    </source>
</evidence>
<keyword evidence="1 6" id="KW-0963">Cytoplasm</keyword>
<comment type="activity regulation">
    <text evidence="6">Negatively regulated by the anti-sigma-I factor RsgI.</text>
</comment>
<dbReference type="HAMAP" id="MF_02064">
    <property type="entry name" value="Sigma70_SigI"/>
    <property type="match status" value="1"/>
</dbReference>
<feature type="DNA-binding region" description="H-T-H motif" evidence="6">
    <location>
        <begin position="175"/>
        <end position="194"/>
    </location>
</feature>
<keyword evidence="6" id="KW-0346">Stress response</keyword>
<evidence type="ECO:0000256" key="2">
    <source>
        <dbReference type="ARBA" id="ARBA00023015"/>
    </source>
</evidence>
<dbReference type="AlphaFoldDB" id="A0A1I5B7G0"/>
<organism evidence="7 8">
    <name type="scientific">Proteiniclasticum ruminis</name>
    <dbReference type="NCBI Taxonomy" id="398199"/>
    <lineage>
        <taxon>Bacteria</taxon>
        <taxon>Bacillati</taxon>
        <taxon>Bacillota</taxon>
        <taxon>Clostridia</taxon>
        <taxon>Eubacteriales</taxon>
        <taxon>Clostridiaceae</taxon>
        <taxon>Proteiniclasticum</taxon>
    </lineage>
</organism>
<gene>
    <name evidence="6" type="primary">sigI</name>
    <name evidence="7" type="ORF">SAMN04488695_10451</name>
</gene>
<dbReference type="STRING" id="398199.SAMN05421804_1137"/>
<keyword evidence="4 6" id="KW-0238">DNA-binding</keyword>
<comment type="function">
    <text evidence="6">Sigma factors are initiation factors that promote the attachment of RNA polymerase to specific initiation sites and are then released.</text>
</comment>
<dbReference type="GO" id="GO:0006352">
    <property type="term" value="P:DNA-templated transcription initiation"/>
    <property type="evidence" value="ECO:0007669"/>
    <property type="project" value="UniProtKB-UniRule"/>
</dbReference>
<dbReference type="SUPFAM" id="SSF88946">
    <property type="entry name" value="Sigma2 domain of RNA polymerase sigma factors"/>
    <property type="match status" value="1"/>
</dbReference>
<feature type="short sequence motif" description="Polymerase core binding" evidence="6">
    <location>
        <begin position="48"/>
        <end position="61"/>
    </location>
</feature>
<dbReference type="GO" id="GO:0005737">
    <property type="term" value="C:cytoplasm"/>
    <property type="evidence" value="ECO:0007669"/>
    <property type="project" value="UniProtKB-SubCell"/>
</dbReference>
<keyword evidence="8" id="KW-1185">Reference proteome</keyword>
<comment type="subcellular location">
    <subcellularLocation>
        <location evidence="6">Cytoplasm</location>
    </subcellularLocation>
</comment>
<dbReference type="InterPro" id="IPR013325">
    <property type="entry name" value="RNA_pol_sigma_r2"/>
</dbReference>
<dbReference type="EMBL" id="FOVK01000004">
    <property type="protein sequence ID" value="SFN70501.1"/>
    <property type="molecule type" value="Genomic_DNA"/>
</dbReference>
<comment type="similarity">
    <text evidence="6">Belongs to the sigma-70 factor family. SigI subfamily.</text>
</comment>
<sequence>MMELDQRVITLQKSSSLEKEDFIKEFTPFILSTASQRIGRYVEVENDEVYSVALQSFYKAILSFQEEKGHFLPFAKLLIERDLLNHLKKEKPLEPSVEEIPFAEPQEELLDHLLLKEEIAIFVENLNRFGIQLEDLVDLVPKHQDTKEKAKTLAFSLSEDEDLMNIIFKKYTLPMTRISLKYQISRKILYGSREYILSILVVLKNNLTLLHKWV</sequence>
<reference evidence="7 8" key="1">
    <citation type="submission" date="2016-10" db="EMBL/GenBank/DDBJ databases">
        <authorList>
            <person name="de Groot N.N."/>
        </authorList>
    </citation>
    <scope>NUCLEOTIDE SEQUENCE [LARGE SCALE GENOMIC DNA]</scope>
    <source>
        <strain evidence="7 8">ML2</strain>
    </source>
</reference>
<dbReference type="GO" id="GO:0016987">
    <property type="term" value="F:sigma factor activity"/>
    <property type="evidence" value="ECO:0007669"/>
    <property type="project" value="UniProtKB-UniRule"/>
</dbReference>
<dbReference type="RefSeq" id="WP_074911802.1">
    <property type="nucleotide sequence ID" value="NZ_FOVK01000004.1"/>
</dbReference>
<evidence type="ECO:0000256" key="3">
    <source>
        <dbReference type="ARBA" id="ARBA00023082"/>
    </source>
</evidence>
<proteinExistence type="inferred from homology"/>
<evidence type="ECO:0000313" key="7">
    <source>
        <dbReference type="EMBL" id="SFN70501.1"/>
    </source>
</evidence>
<name>A0A1I5B7G0_9CLOT</name>
<dbReference type="Proteomes" id="UP000181899">
    <property type="component" value="Unassembled WGS sequence"/>
</dbReference>
<keyword evidence="2 6" id="KW-0805">Transcription regulation</keyword>
<evidence type="ECO:0000256" key="5">
    <source>
        <dbReference type="ARBA" id="ARBA00023163"/>
    </source>
</evidence>
<protein>
    <recommendedName>
        <fullName evidence="6">RNA polymerase sigma factor SigI</fullName>
    </recommendedName>
</protein>
<evidence type="ECO:0000256" key="6">
    <source>
        <dbReference type="HAMAP-Rule" id="MF_02064"/>
    </source>
</evidence>
<accession>A0A1I5B7G0</accession>
<evidence type="ECO:0000256" key="1">
    <source>
        <dbReference type="ARBA" id="ARBA00022490"/>
    </source>
</evidence>
<keyword evidence="3 6" id="KW-0731">Sigma factor</keyword>
<dbReference type="GO" id="GO:0003677">
    <property type="term" value="F:DNA binding"/>
    <property type="evidence" value="ECO:0007669"/>
    <property type="project" value="UniProtKB-UniRule"/>
</dbReference>
<keyword evidence="5 6" id="KW-0804">Transcription</keyword>
<evidence type="ECO:0000256" key="4">
    <source>
        <dbReference type="ARBA" id="ARBA00023125"/>
    </source>
</evidence>